<feature type="compositionally biased region" description="Low complexity" evidence="1">
    <location>
        <begin position="167"/>
        <end position="198"/>
    </location>
</feature>
<reference evidence="3" key="1">
    <citation type="submission" date="2022-03" db="EMBL/GenBank/DDBJ databases">
        <authorList>
            <person name="Leyn A S."/>
        </authorList>
    </citation>
    <scope>NUCLEOTIDE SEQUENCE</scope>
    <source>
        <strain evidence="3">Streptomyces globisporus 4-3</strain>
    </source>
</reference>
<dbReference type="InterPro" id="IPR021005">
    <property type="entry name" value="Znf_CGNR"/>
</dbReference>
<dbReference type="EMBL" id="CAKXYP010000040">
    <property type="protein sequence ID" value="CAH9420306.1"/>
    <property type="molecule type" value="Genomic_DNA"/>
</dbReference>
<dbReference type="Proteomes" id="UP001154015">
    <property type="component" value="Unassembled WGS sequence"/>
</dbReference>
<comment type="caution">
    <text evidence="3">The sequence shown here is derived from an EMBL/GenBank/DDBJ whole genome shotgun (WGS) entry which is preliminary data.</text>
</comment>
<keyword evidence="4" id="KW-1185">Reference proteome</keyword>
<feature type="region of interest" description="Disordered" evidence="1">
    <location>
        <begin position="152"/>
        <end position="260"/>
    </location>
</feature>
<name>A0ABM9H9G2_STRGL</name>
<evidence type="ECO:0000256" key="1">
    <source>
        <dbReference type="SAM" id="MobiDB-lite"/>
    </source>
</evidence>
<dbReference type="RefSeq" id="WP_318575711.1">
    <property type="nucleotide sequence ID" value="NZ_CAKXYP010000040.1"/>
</dbReference>
<protein>
    <recommendedName>
        <fullName evidence="2">Zinc finger CGNR domain-containing protein</fullName>
    </recommendedName>
</protein>
<dbReference type="PANTHER" id="PTHR35525">
    <property type="entry name" value="BLL6575 PROTEIN"/>
    <property type="match status" value="1"/>
</dbReference>
<dbReference type="Pfam" id="PF11706">
    <property type="entry name" value="zf-CGNR"/>
    <property type="match status" value="1"/>
</dbReference>
<dbReference type="Gene3D" id="1.10.3300.10">
    <property type="entry name" value="Jann2411-like domain"/>
    <property type="match status" value="1"/>
</dbReference>
<organism evidence="3 4">
    <name type="scientific">Streptomyces globisporus</name>
    <dbReference type="NCBI Taxonomy" id="1908"/>
    <lineage>
        <taxon>Bacteria</taxon>
        <taxon>Bacillati</taxon>
        <taxon>Actinomycetota</taxon>
        <taxon>Actinomycetes</taxon>
        <taxon>Kitasatosporales</taxon>
        <taxon>Streptomycetaceae</taxon>
        <taxon>Streptomyces</taxon>
    </lineage>
</organism>
<gene>
    <name evidence="3" type="ORF">SGL43_07364</name>
</gene>
<evidence type="ECO:0000313" key="3">
    <source>
        <dbReference type="EMBL" id="CAH9420306.1"/>
    </source>
</evidence>
<dbReference type="InterPro" id="IPR010852">
    <property type="entry name" value="ABATE"/>
</dbReference>
<dbReference type="PANTHER" id="PTHR35525:SF3">
    <property type="entry name" value="BLL6575 PROTEIN"/>
    <property type="match status" value="1"/>
</dbReference>
<dbReference type="InterPro" id="IPR023286">
    <property type="entry name" value="ABATE_dom_sf"/>
</dbReference>
<proteinExistence type="predicted"/>
<evidence type="ECO:0000259" key="2">
    <source>
        <dbReference type="Pfam" id="PF11706"/>
    </source>
</evidence>
<sequence length="260" mass="27937">MTVGDALLEALNSTPVRDGAPVDLWLDGPELSRWSIQHGGEGAAAEREWLRRIRDTLQAVVRGENDPDVLLPLLTGVRKVPRVVGARLEWIVDVEAERRLAVELVLEWARLQTSSPGRLRPCANSECRLFLLDRSRANTARWCSMKTCGNRLKARRHHERRRPAPPSAESDAAEAGPSAAPTAQSAGGSAVRRGAARSTQVDQVAATASEPGSTGTSSGMDQARRAARTTAPAPAQGEGAARIAERADQPHAHRQPVPSV</sequence>
<evidence type="ECO:0000313" key="4">
    <source>
        <dbReference type="Proteomes" id="UP001154015"/>
    </source>
</evidence>
<feature type="domain" description="Zinc finger CGNR" evidence="2">
    <location>
        <begin position="118"/>
        <end position="161"/>
    </location>
</feature>
<accession>A0ABM9H9G2</accession>
<feature type="compositionally biased region" description="Basic residues" evidence="1">
    <location>
        <begin position="152"/>
        <end position="163"/>
    </location>
</feature>
<dbReference type="SUPFAM" id="SSF160904">
    <property type="entry name" value="Jann2411-like"/>
    <property type="match status" value="1"/>
</dbReference>
<feature type="compositionally biased region" description="Polar residues" evidence="1">
    <location>
        <begin position="210"/>
        <end position="220"/>
    </location>
</feature>